<evidence type="ECO:0000259" key="3">
    <source>
        <dbReference type="Pfam" id="PF07593"/>
    </source>
</evidence>
<dbReference type="PANTHER" id="PTHR16026">
    <property type="entry name" value="CARTILAGE ACIDIC PROTEIN 1"/>
    <property type="match status" value="1"/>
</dbReference>
<dbReference type="PANTHER" id="PTHR16026:SF0">
    <property type="entry name" value="CARTILAGE ACIDIC PROTEIN 1"/>
    <property type="match status" value="1"/>
</dbReference>
<feature type="domain" description="ASPIC/UnbV" evidence="3">
    <location>
        <begin position="497"/>
        <end position="562"/>
    </location>
</feature>
<dbReference type="Proteomes" id="UP000526501">
    <property type="component" value="Unassembled WGS sequence"/>
</dbReference>
<dbReference type="Pfam" id="PF07593">
    <property type="entry name" value="UnbV_ASPIC"/>
    <property type="match status" value="1"/>
</dbReference>
<accession>A0A7X1B8A7</accession>
<gene>
    <name evidence="4" type="ORF">H5P27_09355</name>
</gene>
<dbReference type="Gene3D" id="2.130.10.130">
    <property type="entry name" value="Integrin alpha, N-terminal"/>
    <property type="match status" value="3"/>
</dbReference>
<name>A0A7X1B8A7_9BACT</name>
<dbReference type="RefSeq" id="WP_185660139.1">
    <property type="nucleotide sequence ID" value="NZ_CAWPOO010000008.1"/>
</dbReference>
<evidence type="ECO:0000256" key="2">
    <source>
        <dbReference type="SAM" id="SignalP"/>
    </source>
</evidence>
<reference evidence="4 5" key="1">
    <citation type="submission" date="2020-07" db="EMBL/GenBank/DDBJ databases">
        <authorList>
            <person name="Feng X."/>
        </authorList>
    </citation>
    <scope>NUCLEOTIDE SEQUENCE [LARGE SCALE GENOMIC DNA]</scope>
    <source>
        <strain evidence="4 5">JCM23202</strain>
    </source>
</reference>
<protein>
    <submittedName>
        <fullName evidence="4">VCBS repeat-containing protein</fullName>
    </submittedName>
</protein>
<dbReference type="EMBL" id="JACHVC010000008">
    <property type="protein sequence ID" value="MBC2606253.1"/>
    <property type="molecule type" value="Genomic_DNA"/>
</dbReference>
<keyword evidence="5" id="KW-1185">Reference proteome</keyword>
<dbReference type="Pfam" id="PF13517">
    <property type="entry name" value="FG-GAP_3"/>
    <property type="match status" value="6"/>
</dbReference>
<dbReference type="InterPro" id="IPR013517">
    <property type="entry name" value="FG-GAP"/>
</dbReference>
<organism evidence="4 5">
    <name type="scientific">Pelagicoccus albus</name>
    <dbReference type="NCBI Taxonomy" id="415222"/>
    <lineage>
        <taxon>Bacteria</taxon>
        <taxon>Pseudomonadati</taxon>
        <taxon>Verrucomicrobiota</taxon>
        <taxon>Opitutia</taxon>
        <taxon>Puniceicoccales</taxon>
        <taxon>Pelagicoccaceae</taxon>
        <taxon>Pelagicoccus</taxon>
    </lineage>
</organism>
<feature type="chain" id="PRO_5031497805" evidence="2">
    <location>
        <begin position="26"/>
        <end position="1071"/>
    </location>
</feature>
<dbReference type="InterPro" id="IPR027039">
    <property type="entry name" value="Crtac1"/>
</dbReference>
<keyword evidence="1 2" id="KW-0732">Signal</keyword>
<dbReference type="AlphaFoldDB" id="A0A7X1B8A7"/>
<evidence type="ECO:0000313" key="5">
    <source>
        <dbReference type="Proteomes" id="UP000526501"/>
    </source>
</evidence>
<comment type="caution">
    <text evidence="4">The sequence shown here is derived from an EMBL/GenBank/DDBJ whole genome shotgun (WGS) entry which is preliminary data.</text>
</comment>
<evidence type="ECO:0000256" key="1">
    <source>
        <dbReference type="ARBA" id="ARBA00022729"/>
    </source>
</evidence>
<sequence length="1071" mass="118161">MQKNLVLLALSSACVGALLPAPSKAQRFETLEHGFTGLELFNEYKDPMMWSSRFREFTLGAVSVGIASGDLNGDGRPDLYAVNKTGPNGLFIQTDEPFVFENNTEESGTSGTDSWETGVSLVDIDNDSDLDIYLCVYDAPNQLYLNDGSGHFREAAAEFGLDLSDASVMASFCDYDRDGDLDVYIQTNILEFARHTKGSPDYLYRNNGDNTFTDVSSDSGIWGRSQGHSATWWDYNNDGWMDLYVANDFETPDRFYKNNGDGTFTDSIEELIPLSTFFSMGSDLGDLDNDGWMDFMVADMEAADHYKDMTGMEERSRGIWDTESVFDLTPQYARNAIYLNTGLDRFREAAYLFGVPGTNWTWSVKLRDLDNDGWLDLYITNGMVRNLIDADLVDRQNTARTLAHRAAVVRNSEPLKEKNFAFRNNGKLQFEDVGSQWNLDQENVAFGSTICDFDRDGDLDIAYLGMDQNIVICRNDLGSENQSLNLRLKGRVSNSWGIGASIRIETEEGKQLRQLSLARGIVSSDEPLIHFGLGEADKVDKLVVTWPSGIVQELKDLAANPYLVIEEPDLEPTQEALQVPKPLFVRKPELERIWPTHQQSDSAEFNRAPLLPRRLGEDGPALATGDLNGDQKTDYYIGGGSGQSGMLILSTGPNGDYQSSPLGLDQICEDTAAAIFDANGDGHNDLLVISGGTPRSGTEVLSDRLYLNSGDGKFERAPETHWPQDTSNASSVAIGDFDQDGDPDVFIGGASAPENYPFPAPSRLLRNESGKFNEVGSDVASALEKIGLVTDSQWVTRKGRTELAIITEWGSLRLFEFVDGRIKDVSKERGLPSKTGLWRSLDSTDLNQDGQPDLILGNLGLNTKYTASSAEPATLFAGEMEGDGQNYIVEAYYENGRLLPVRGRSKLNYTFPWITEVFPKFDQFAKSDLYEIFGEDRLSRATRFEAEELQSGAWISTEDGYRFVPFPREAQLAPTMDIAVKDWNADGQLDLVLAQNLFGQEASTGRLSGSIGCLLLGHGDGSFEAVHPSQAGILLPGNQREMVTGDLDGDGLEELIATENGGPVRIFGLQN</sequence>
<dbReference type="InterPro" id="IPR011519">
    <property type="entry name" value="UnbV_ASPIC"/>
</dbReference>
<dbReference type="InterPro" id="IPR028994">
    <property type="entry name" value="Integrin_alpha_N"/>
</dbReference>
<dbReference type="SUPFAM" id="SSF69318">
    <property type="entry name" value="Integrin alpha N-terminal domain"/>
    <property type="match status" value="3"/>
</dbReference>
<proteinExistence type="predicted"/>
<evidence type="ECO:0000313" key="4">
    <source>
        <dbReference type="EMBL" id="MBC2606253.1"/>
    </source>
</evidence>
<feature type="signal peptide" evidence="2">
    <location>
        <begin position="1"/>
        <end position="25"/>
    </location>
</feature>